<dbReference type="EMBL" id="CP146203">
    <property type="protein sequence ID" value="XBH21657.1"/>
    <property type="molecule type" value="Genomic_DNA"/>
</dbReference>
<dbReference type="PROSITE" id="PS51186">
    <property type="entry name" value="GNAT"/>
    <property type="match status" value="1"/>
</dbReference>
<evidence type="ECO:0000259" key="1">
    <source>
        <dbReference type="PROSITE" id="PS51186"/>
    </source>
</evidence>
<gene>
    <name evidence="2" type="ORF">V5R04_00045</name>
</gene>
<evidence type="ECO:0000313" key="2">
    <source>
        <dbReference type="EMBL" id="XBH21657.1"/>
    </source>
</evidence>
<dbReference type="Pfam" id="PF13508">
    <property type="entry name" value="Acetyltransf_7"/>
    <property type="match status" value="1"/>
</dbReference>
<name>A0AAU7DWK3_9MICO</name>
<dbReference type="SUPFAM" id="SSF55729">
    <property type="entry name" value="Acyl-CoA N-acyltransferases (Nat)"/>
    <property type="match status" value="1"/>
</dbReference>
<reference evidence="2" key="1">
    <citation type="submission" date="2024-02" db="EMBL/GenBank/DDBJ databases">
        <title>Tomenella chthoni gen. nov. sp. nov., a member of the family Jonesiaceae isolated from bat guano.</title>
        <authorList>
            <person name="Miller S.L."/>
            <person name="King J."/>
            <person name="Sankaranarayanan K."/>
            <person name="Lawson P.A."/>
        </authorList>
    </citation>
    <scope>NUCLEOTIDE SEQUENCE</scope>
    <source>
        <strain evidence="2">BS-20</strain>
    </source>
</reference>
<protein>
    <submittedName>
        <fullName evidence="2">GNAT family N-acetyltransferase</fullName>
    </submittedName>
</protein>
<feature type="domain" description="N-acetyltransferase" evidence="1">
    <location>
        <begin position="18"/>
        <end position="185"/>
    </location>
</feature>
<dbReference type="InterPro" id="IPR000182">
    <property type="entry name" value="GNAT_dom"/>
</dbReference>
<dbReference type="GO" id="GO:0016747">
    <property type="term" value="F:acyltransferase activity, transferring groups other than amino-acyl groups"/>
    <property type="evidence" value="ECO:0007669"/>
    <property type="project" value="InterPro"/>
</dbReference>
<dbReference type="CDD" id="cd04301">
    <property type="entry name" value="NAT_SF"/>
    <property type="match status" value="1"/>
</dbReference>
<dbReference type="InterPro" id="IPR016181">
    <property type="entry name" value="Acyl_CoA_acyltransferase"/>
</dbReference>
<dbReference type="AlphaFoldDB" id="A0AAU7DWK3"/>
<accession>A0AAU7DWK3</accession>
<dbReference type="Gene3D" id="3.40.630.30">
    <property type="match status" value="1"/>
</dbReference>
<organism evidence="2">
    <name type="scientific">Jonesiaceae bacterium BS-20</name>
    <dbReference type="NCBI Taxonomy" id="3120821"/>
    <lineage>
        <taxon>Bacteria</taxon>
        <taxon>Bacillati</taxon>
        <taxon>Actinomycetota</taxon>
        <taxon>Actinomycetes</taxon>
        <taxon>Micrococcales</taxon>
        <taxon>Jonesiaceae</taxon>
    </lineage>
</organism>
<proteinExistence type="predicted"/>
<sequence>MVSNSSYKKSLAESLPGAIIREAAWDEPGPTRLRKLAVEELCMRYETDSIGEDPDPEKLHKQLVISLVNQSVNIDIACVALMDATGEYPDFSGAVLEVKRVFVHPDYRGLGLSRHLMEQVSAEAHTHAHKNGLEDLQLILETGTKQPEAMSLYALLGYVQIKNYGEWQDDPLSRCFELPLQLQAPGQPA</sequence>